<name>K5VNS7_PHACS</name>
<gene>
    <name evidence="1" type="ORF">PHACADRAFT_266415</name>
</gene>
<proteinExistence type="predicted"/>
<dbReference type="RefSeq" id="XP_007403102.1">
    <property type="nucleotide sequence ID" value="XM_007403040.1"/>
</dbReference>
<reference evidence="1 2" key="1">
    <citation type="journal article" date="2012" name="BMC Genomics">
        <title>Comparative genomics of the white-rot fungi, Phanerochaete carnosa and P. chrysosporium, to elucidate the genetic basis of the distinct wood types they colonize.</title>
        <authorList>
            <person name="Suzuki H."/>
            <person name="MacDonald J."/>
            <person name="Syed K."/>
            <person name="Salamov A."/>
            <person name="Hori C."/>
            <person name="Aerts A."/>
            <person name="Henrissat B."/>
            <person name="Wiebenga A."/>
            <person name="vanKuyk P.A."/>
            <person name="Barry K."/>
            <person name="Lindquist E."/>
            <person name="LaButti K."/>
            <person name="Lapidus A."/>
            <person name="Lucas S."/>
            <person name="Coutinho P."/>
            <person name="Gong Y."/>
            <person name="Samejima M."/>
            <person name="Mahadevan R."/>
            <person name="Abou-Zaid M."/>
            <person name="de Vries R.P."/>
            <person name="Igarashi K."/>
            <person name="Yadav J.S."/>
            <person name="Grigoriev I.V."/>
            <person name="Master E.R."/>
        </authorList>
    </citation>
    <scope>NUCLEOTIDE SEQUENCE [LARGE SCALE GENOMIC DNA]</scope>
    <source>
        <strain evidence="1 2">HHB-10118-sp</strain>
    </source>
</reference>
<dbReference type="EMBL" id="JH931160">
    <property type="protein sequence ID" value="EKM48345.1"/>
    <property type="molecule type" value="Genomic_DNA"/>
</dbReference>
<keyword evidence="2" id="KW-1185">Reference proteome</keyword>
<dbReference type="KEGG" id="pco:PHACADRAFT_266415"/>
<dbReference type="InParanoid" id="K5VNS7"/>
<dbReference type="Proteomes" id="UP000008370">
    <property type="component" value="Unassembled WGS sequence"/>
</dbReference>
<organism evidence="1 2">
    <name type="scientific">Phanerochaete carnosa (strain HHB-10118-sp)</name>
    <name type="common">White-rot fungus</name>
    <name type="synonym">Peniophora carnosa</name>
    <dbReference type="NCBI Taxonomy" id="650164"/>
    <lineage>
        <taxon>Eukaryota</taxon>
        <taxon>Fungi</taxon>
        <taxon>Dikarya</taxon>
        <taxon>Basidiomycota</taxon>
        <taxon>Agaricomycotina</taxon>
        <taxon>Agaricomycetes</taxon>
        <taxon>Polyporales</taxon>
        <taxon>Phanerochaetaceae</taxon>
        <taxon>Phanerochaete</taxon>
    </lineage>
</organism>
<dbReference type="HOGENOM" id="CLU_2688611_0_0_1"/>
<evidence type="ECO:0000313" key="1">
    <source>
        <dbReference type="EMBL" id="EKM48345.1"/>
    </source>
</evidence>
<evidence type="ECO:0000313" key="2">
    <source>
        <dbReference type="Proteomes" id="UP000008370"/>
    </source>
</evidence>
<dbReference type="GeneID" id="18919406"/>
<sequence length="74" mass="8020">MTDMQLPLVACLSIVAVAPRPSPKNLLCMKLKRKPEEPSSLQASVLPTLGALYQTIDNMSSDTSAELISELYEA</sequence>
<protein>
    <submittedName>
        <fullName evidence="1">Uncharacterized protein</fullName>
    </submittedName>
</protein>
<accession>K5VNS7</accession>
<dbReference type="AlphaFoldDB" id="K5VNS7"/>